<evidence type="ECO:0000313" key="4">
    <source>
        <dbReference type="Proteomes" id="UP000288291"/>
    </source>
</evidence>
<name>A0A437SXE2_9LACO</name>
<dbReference type="RefSeq" id="WP_103661817.1">
    <property type="nucleotide sequence ID" value="NZ_ML136872.1"/>
</dbReference>
<dbReference type="AlphaFoldDB" id="A0A437SXE2"/>
<dbReference type="PANTHER" id="PTHR11067:SF9">
    <property type="entry name" value="INOSINE TRIPHOSPHATE PYROPHOSPHATASE"/>
    <property type="match status" value="1"/>
</dbReference>
<dbReference type="Gene3D" id="3.90.950.10">
    <property type="match status" value="1"/>
</dbReference>
<evidence type="ECO:0000313" key="3">
    <source>
        <dbReference type="EMBL" id="RVU71595.1"/>
    </source>
</evidence>
<keyword evidence="4" id="KW-1185">Reference proteome</keyword>
<comment type="similarity">
    <text evidence="1">Belongs to the HAM1 NTPase family.</text>
</comment>
<dbReference type="GO" id="GO:0005829">
    <property type="term" value="C:cytosol"/>
    <property type="evidence" value="ECO:0007669"/>
    <property type="project" value="TreeGrafter"/>
</dbReference>
<comment type="caution">
    <text evidence="3">The sequence shown here is derived from an EMBL/GenBank/DDBJ whole genome shotgun (WGS) entry which is preliminary data.</text>
</comment>
<sequence length="207" mass="23227">MKQLLYTTYDNNKIEDLQAAIDDLGLEIKVLGLGEVNYAPMKAYSEATFLNNARKTAHRLSEFTGLPTLSESSGLSVDYLLNSQGILPYHHNGQDDRARLLAALGGVDSEHRTASYYTTFIFTWPGQESNDIVSAGRISGMIAKYPFGSSNYGYDQLFVVSELGKTLGEMNTDERNIVSHRSEVLSKLLSDMPDWWRSQEKIEMITR</sequence>
<dbReference type="EMBL" id="RXIA01000003">
    <property type="protein sequence ID" value="RVU71595.1"/>
    <property type="molecule type" value="Genomic_DNA"/>
</dbReference>
<evidence type="ECO:0000256" key="1">
    <source>
        <dbReference type="ARBA" id="ARBA00008023"/>
    </source>
</evidence>
<gene>
    <name evidence="3" type="ORF">EJK17_01065</name>
</gene>
<proteinExistence type="inferred from homology"/>
<dbReference type="GO" id="GO:0009143">
    <property type="term" value="P:nucleoside triphosphate catabolic process"/>
    <property type="evidence" value="ECO:0007669"/>
    <property type="project" value="InterPro"/>
</dbReference>
<dbReference type="Pfam" id="PF01725">
    <property type="entry name" value="Ham1p_like"/>
    <property type="match status" value="1"/>
</dbReference>
<dbReference type="InterPro" id="IPR029001">
    <property type="entry name" value="ITPase-like_fam"/>
</dbReference>
<dbReference type="Proteomes" id="UP000288291">
    <property type="component" value="Unassembled WGS sequence"/>
</dbReference>
<keyword evidence="2" id="KW-0378">Hydrolase</keyword>
<organism evidence="3 4">
    <name type="scientific">Lactobacillus xujianguonis</name>
    <dbReference type="NCBI Taxonomy" id="2495899"/>
    <lineage>
        <taxon>Bacteria</taxon>
        <taxon>Bacillati</taxon>
        <taxon>Bacillota</taxon>
        <taxon>Bacilli</taxon>
        <taxon>Lactobacillales</taxon>
        <taxon>Lactobacillaceae</taxon>
        <taxon>Lactobacillus</taxon>
    </lineage>
</organism>
<dbReference type="GO" id="GO:0047429">
    <property type="term" value="F:nucleoside triphosphate diphosphatase activity"/>
    <property type="evidence" value="ECO:0007669"/>
    <property type="project" value="InterPro"/>
</dbReference>
<dbReference type="InterPro" id="IPR002637">
    <property type="entry name" value="RdgB/HAM1"/>
</dbReference>
<protein>
    <submittedName>
        <fullName evidence="3">Non-canonical purine NTP pyrophosphatase</fullName>
    </submittedName>
</protein>
<dbReference type="PANTHER" id="PTHR11067">
    <property type="entry name" value="INOSINE TRIPHOSPHATE PYROPHOSPHATASE/HAM1 PROTEIN"/>
    <property type="match status" value="1"/>
</dbReference>
<dbReference type="SUPFAM" id="SSF52972">
    <property type="entry name" value="ITPase-like"/>
    <property type="match status" value="1"/>
</dbReference>
<evidence type="ECO:0000256" key="2">
    <source>
        <dbReference type="ARBA" id="ARBA00022801"/>
    </source>
</evidence>
<dbReference type="CDD" id="cd00515">
    <property type="entry name" value="HAM1"/>
    <property type="match status" value="1"/>
</dbReference>
<accession>A0A437SXE2</accession>
<reference evidence="3 4" key="1">
    <citation type="submission" date="2018-12" db="EMBL/GenBank/DDBJ databases">
        <authorList>
            <person name="Meng J."/>
        </authorList>
    </citation>
    <scope>NUCLEOTIDE SEQUENCE [LARGE SCALE GENOMIC DNA]</scope>
    <source>
        <strain evidence="3 4">HT111-2</strain>
    </source>
</reference>